<dbReference type="AlphaFoldDB" id="A0A4Y4CRH1"/>
<name>A0A4Y4CRH1_ZOORA</name>
<comment type="caution">
    <text evidence="3">The sequence shown here is derived from an EMBL/GenBank/DDBJ whole genome shotgun (WGS) entry which is preliminary data.</text>
</comment>
<proteinExistence type="predicted"/>
<evidence type="ECO:0000259" key="2">
    <source>
        <dbReference type="Pfam" id="PF02470"/>
    </source>
</evidence>
<evidence type="ECO:0000256" key="1">
    <source>
        <dbReference type="SAM" id="Phobius"/>
    </source>
</evidence>
<sequence>MSRTTLDLWVGVFVAIGIAALLFLALKVGSISGSGIQSPYTLSAHFDNIGGLKVRAPVKSAGVLVGRVEEIRYNNERFQAEVVFTVDGRYKFPVDTFANILTSGLLGEQYIGLDPGGEEKNLAPGEVIKKTQSAVVLEKLISQFMFDKAADSEPAPAKK</sequence>
<feature type="transmembrane region" description="Helical" evidence="1">
    <location>
        <begin position="6"/>
        <end position="26"/>
    </location>
</feature>
<dbReference type="NCBIfam" id="TIGR04430">
    <property type="entry name" value="OM_asym_MlaD"/>
    <property type="match status" value="1"/>
</dbReference>
<keyword evidence="1" id="KW-1133">Transmembrane helix</keyword>
<keyword evidence="1" id="KW-0472">Membrane</keyword>
<keyword evidence="4" id="KW-1185">Reference proteome</keyword>
<dbReference type="PANTHER" id="PTHR33371">
    <property type="entry name" value="INTERMEMBRANE PHOSPHOLIPID TRANSPORT SYSTEM BINDING PROTEIN MLAD-RELATED"/>
    <property type="match status" value="1"/>
</dbReference>
<dbReference type="PANTHER" id="PTHR33371:SF4">
    <property type="entry name" value="INTERMEMBRANE PHOSPHOLIPID TRANSPORT SYSTEM BINDING PROTEIN MLAD"/>
    <property type="match status" value="1"/>
</dbReference>
<gene>
    <name evidence="3" type="ORF">ZRA01_09690</name>
</gene>
<organism evidence="3 4">
    <name type="scientific">Zoogloea ramigera</name>
    <dbReference type="NCBI Taxonomy" id="350"/>
    <lineage>
        <taxon>Bacteria</taxon>
        <taxon>Pseudomonadati</taxon>
        <taxon>Pseudomonadota</taxon>
        <taxon>Betaproteobacteria</taxon>
        <taxon>Rhodocyclales</taxon>
        <taxon>Zoogloeaceae</taxon>
        <taxon>Zoogloea</taxon>
    </lineage>
</organism>
<dbReference type="InterPro" id="IPR052336">
    <property type="entry name" value="MlaD_Phospholipid_Transporter"/>
</dbReference>
<dbReference type="InterPro" id="IPR030970">
    <property type="entry name" value="ABC_MlaD"/>
</dbReference>
<dbReference type="EMBL" id="BJNV01000011">
    <property type="protein sequence ID" value="GEC94896.1"/>
    <property type="molecule type" value="Genomic_DNA"/>
</dbReference>
<feature type="domain" description="Mce/MlaD" evidence="2">
    <location>
        <begin position="39"/>
        <end position="116"/>
    </location>
</feature>
<dbReference type="Pfam" id="PF02470">
    <property type="entry name" value="MlaD"/>
    <property type="match status" value="1"/>
</dbReference>
<evidence type="ECO:0000313" key="4">
    <source>
        <dbReference type="Proteomes" id="UP000318422"/>
    </source>
</evidence>
<protein>
    <submittedName>
        <fullName evidence="3">Outer membrane lipid asymmetry maintenance protein MlaD</fullName>
    </submittedName>
</protein>
<keyword evidence="1" id="KW-0812">Transmembrane</keyword>
<evidence type="ECO:0000313" key="3">
    <source>
        <dbReference type="EMBL" id="GEC94896.1"/>
    </source>
</evidence>
<dbReference type="OrthoDB" id="9788420at2"/>
<dbReference type="GO" id="GO:0005548">
    <property type="term" value="F:phospholipid transporter activity"/>
    <property type="evidence" value="ECO:0007669"/>
    <property type="project" value="TreeGrafter"/>
</dbReference>
<reference evidence="3 4" key="1">
    <citation type="submission" date="2019-06" db="EMBL/GenBank/DDBJ databases">
        <title>Whole genome shotgun sequence of Zoogloea ramigera NBRC 15342.</title>
        <authorList>
            <person name="Hosoyama A."/>
            <person name="Uohara A."/>
            <person name="Ohji S."/>
            <person name="Ichikawa N."/>
        </authorList>
    </citation>
    <scope>NUCLEOTIDE SEQUENCE [LARGE SCALE GENOMIC DNA]</scope>
    <source>
        <strain evidence="3 4">NBRC 15342</strain>
    </source>
</reference>
<dbReference type="RefSeq" id="WP_141349872.1">
    <property type="nucleotide sequence ID" value="NZ_BJNV01000011.1"/>
</dbReference>
<dbReference type="GO" id="GO:0005543">
    <property type="term" value="F:phospholipid binding"/>
    <property type="evidence" value="ECO:0007669"/>
    <property type="project" value="TreeGrafter"/>
</dbReference>
<dbReference type="InterPro" id="IPR003399">
    <property type="entry name" value="Mce/MlaD"/>
</dbReference>
<dbReference type="Proteomes" id="UP000318422">
    <property type="component" value="Unassembled WGS sequence"/>
</dbReference>
<accession>A0A4Y4CRH1</accession>